<dbReference type="InterPro" id="IPR016024">
    <property type="entry name" value="ARM-type_fold"/>
</dbReference>
<protein>
    <recommendedName>
        <fullName evidence="3">HEAT repeat-containing protein</fullName>
    </recommendedName>
</protein>
<dbReference type="SUPFAM" id="SSF48371">
    <property type="entry name" value="ARM repeat"/>
    <property type="match status" value="1"/>
</dbReference>
<reference evidence="1 2" key="1">
    <citation type="submission" date="2016-10" db="EMBL/GenBank/DDBJ databases">
        <authorList>
            <person name="de Groot N.N."/>
        </authorList>
    </citation>
    <scope>NUCLEOTIDE SEQUENCE [LARGE SCALE GENOMIC DNA]</scope>
    <source>
        <strain evidence="1 2">CGMCC 1.5012</strain>
    </source>
</reference>
<dbReference type="InterPro" id="IPR011989">
    <property type="entry name" value="ARM-like"/>
</dbReference>
<dbReference type="AlphaFoldDB" id="A0A1H0F6F3"/>
<dbReference type="Gene3D" id="1.25.10.10">
    <property type="entry name" value="Leucine-rich Repeat Variant"/>
    <property type="match status" value="1"/>
</dbReference>
<evidence type="ECO:0000313" key="2">
    <source>
        <dbReference type="Proteomes" id="UP000199182"/>
    </source>
</evidence>
<accession>A0A1H0F6F3</accession>
<dbReference type="Proteomes" id="UP000199182">
    <property type="component" value="Unassembled WGS sequence"/>
</dbReference>
<proteinExistence type="predicted"/>
<evidence type="ECO:0000313" key="1">
    <source>
        <dbReference type="EMBL" id="SDN90139.1"/>
    </source>
</evidence>
<dbReference type="STRING" id="258515.SAMN05192585_13814"/>
<sequence length="240" mass="26668">MRSNPEALRLRGMITPSDVERLSKEPDEALCALMNSKTAAERTAAVRILSQRCGNSSYFISTILELLRKEQSLYTKLEICTALENGSAETARVMVNYLGAIGSNQHKTLPDKVSQKKSYPLARDIIARSLASMSPAVFGVLLEVLAGQDEDKISEAIDAAGYMVFYNQQLATEQNARVICSLFDRFHGNPVIVWKAITCLSAFPLQSSIKALQQIKERYPDTLLYSEACRSLKLIDSRLK</sequence>
<gene>
    <name evidence="1" type="ORF">SAMN05192585_13814</name>
</gene>
<name>A0A1H0F6F3_9FIRM</name>
<organism evidence="1 2">
    <name type="scientific">Acetanaerobacterium elongatum</name>
    <dbReference type="NCBI Taxonomy" id="258515"/>
    <lineage>
        <taxon>Bacteria</taxon>
        <taxon>Bacillati</taxon>
        <taxon>Bacillota</taxon>
        <taxon>Clostridia</taxon>
        <taxon>Eubacteriales</taxon>
        <taxon>Oscillospiraceae</taxon>
        <taxon>Acetanaerobacterium</taxon>
    </lineage>
</organism>
<dbReference type="EMBL" id="FNID01000038">
    <property type="protein sequence ID" value="SDN90139.1"/>
    <property type="molecule type" value="Genomic_DNA"/>
</dbReference>
<keyword evidence="2" id="KW-1185">Reference proteome</keyword>
<evidence type="ECO:0008006" key="3">
    <source>
        <dbReference type="Google" id="ProtNLM"/>
    </source>
</evidence>